<feature type="transmembrane region" description="Helical" evidence="1">
    <location>
        <begin position="115"/>
        <end position="145"/>
    </location>
</feature>
<organism evidence="2">
    <name type="scientific">Chaetoderma nitidulum</name>
    <name type="common">Glistenworm</name>
    <dbReference type="NCBI Taxonomy" id="256131"/>
    <lineage>
        <taxon>Eukaryota</taxon>
        <taxon>Metazoa</taxon>
        <taxon>Spiralia</taxon>
        <taxon>Lophotrochozoa</taxon>
        <taxon>Mollusca</taxon>
        <taxon>Aplacophora</taxon>
        <taxon>Caudofoveata</taxon>
        <taxon>Chaetodermatida</taxon>
        <taxon>Chaetodermatidae</taxon>
        <taxon>Chaetoderma</taxon>
    </lineage>
</organism>
<keyword evidence="1" id="KW-0812">Transmembrane</keyword>
<dbReference type="AlphaFoldDB" id="D3G6D4"/>
<evidence type="ECO:0000313" key="2">
    <source>
        <dbReference type="EMBL" id="ABM69282.1"/>
    </source>
</evidence>
<keyword evidence="2" id="KW-0496">Mitochondrion</keyword>
<geneLocation type="mitochondrion" evidence="2"/>
<sequence>MVFMVASILFFFVCLYPFLSQPFSLGVILFFVTMLMKILFSELISSWVGMLLFLIYVGGVLVMFVFVISFLPNISFPFMSFFFCFSGVVSGMFLMGEDMKSELILSGFESFKFSFFFLEGVSVSLYMGLIMVLFMILVAVSVLCFSQKNSMRGYQNYV</sequence>
<name>D3G6D4_CHANT</name>
<dbReference type="CTD" id="4541"/>
<dbReference type="RefSeq" id="YP_003434438.1">
    <property type="nucleotide sequence ID" value="NC_013846.1"/>
</dbReference>
<protein>
    <submittedName>
        <fullName evidence="2">NADH dehydrogenase subunit 6</fullName>
    </submittedName>
</protein>
<gene>
    <name evidence="2" type="primary">ND6</name>
</gene>
<accession>D3G6D4</accession>
<reference evidence="2" key="1">
    <citation type="submission" date="2007-01" db="EMBL/GenBank/DDBJ databases">
        <title>The complete mitochondrial sequence of Chaetoderma nitidulum (Mollusca, Caudofoveata).</title>
        <authorList>
            <person name="Dreyer H."/>
            <person name="Steiner G."/>
        </authorList>
    </citation>
    <scope>NUCLEOTIDE SEQUENCE</scope>
</reference>
<feature type="transmembrane region" description="Helical" evidence="1">
    <location>
        <begin position="44"/>
        <end position="71"/>
    </location>
</feature>
<dbReference type="GeneID" id="8775065"/>
<keyword evidence="1" id="KW-1133">Transmembrane helix</keyword>
<evidence type="ECO:0000256" key="1">
    <source>
        <dbReference type="SAM" id="Phobius"/>
    </source>
</evidence>
<proteinExistence type="predicted"/>
<feature type="transmembrane region" description="Helical" evidence="1">
    <location>
        <begin position="78"/>
        <end position="95"/>
    </location>
</feature>
<keyword evidence="1" id="KW-0472">Membrane</keyword>
<dbReference type="EMBL" id="EF211990">
    <property type="protein sequence ID" value="ABM69282.1"/>
    <property type="molecule type" value="Genomic_DNA"/>
</dbReference>